<comment type="subcellular location">
    <subcellularLocation>
        <location evidence="1">Cell membrane</location>
        <topology evidence="1">Multi-pass membrane protein</topology>
    </subcellularLocation>
</comment>
<proteinExistence type="inferred from homology"/>
<dbReference type="InterPro" id="IPR001123">
    <property type="entry name" value="LeuE-type"/>
</dbReference>
<keyword evidence="5 7" id="KW-1133">Transmembrane helix</keyword>
<dbReference type="PANTHER" id="PTHR30086:SF14">
    <property type="entry name" value="HOMOSERINE_HOMOSERINE LACTONE EFFLUX PROTEIN"/>
    <property type="match status" value="1"/>
</dbReference>
<dbReference type="EMBL" id="MLJI01000003">
    <property type="protein sequence ID" value="ORM88258.1"/>
    <property type="molecule type" value="Genomic_DNA"/>
</dbReference>
<evidence type="ECO:0000256" key="1">
    <source>
        <dbReference type="ARBA" id="ARBA00004651"/>
    </source>
</evidence>
<dbReference type="STRING" id="55209.HA50_29990"/>
<evidence type="ECO:0000256" key="2">
    <source>
        <dbReference type="ARBA" id="ARBA00007928"/>
    </source>
</evidence>
<gene>
    <name evidence="8" type="ORF">HA50_29990</name>
</gene>
<evidence type="ECO:0000256" key="3">
    <source>
        <dbReference type="ARBA" id="ARBA00022475"/>
    </source>
</evidence>
<dbReference type="AlphaFoldDB" id="A0A1X1EH22"/>
<comment type="similarity">
    <text evidence="2">Belongs to the Rht family.</text>
</comment>
<dbReference type="Proteomes" id="UP000193749">
    <property type="component" value="Unassembled WGS sequence"/>
</dbReference>
<dbReference type="OrthoDB" id="9784202at2"/>
<dbReference type="RefSeq" id="WP_084881220.1">
    <property type="nucleotide sequence ID" value="NZ_JAGGMY010000004.1"/>
</dbReference>
<reference evidence="8 9" key="1">
    <citation type="journal article" date="2017" name="Antonie Van Leeuwenhoek">
        <title>Phylogenomic resolution of the bacterial genus Pantoea and its relationship with Erwinia and Tatumella.</title>
        <authorList>
            <person name="Palmer M."/>
            <person name="Steenkamp E.T."/>
            <person name="Coetzee M.P."/>
            <person name="Chan W.Y."/>
            <person name="van Zyl E."/>
            <person name="De Maayer P."/>
            <person name="Coutinho T.A."/>
            <person name="Blom J."/>
            <person name="Smits T.H."/>
            <person name="Duffy B."/>
            <person name="Venter S.N."/>
        </authorList>
    </citation>
    <scope>NUCLEOTIDE SEQUENCE [LARGE SCALE GENOMIC DNA]</scope>
    <source>
        <strain evidence="8 9">LMG 2657</strain>
    </source>
</reference>
<keyword evidence="3" id="KW-1003">Cell membrane</keyword>
<sequence length="201" mass="21478">MNLVLLSTYMLTVLTLLVTPGPVVALVTGTAARHGTRRALATVMGAHGASLVLIALATLMLVGLVSINTLSLRIAALAGCGYIGFGAWRGLTAPAAPAGQQHVMQGGVCQGFWVGVANPKDILFFAALFPQFISVTPHVSTSLMVLTGVWMVFDFSVMMCYILVVRHWVTGKQQRRLEVLSQCFLLLVALAGVGYNLWEMC</sequence>
<dbReference type="GO" id="GO:0042970">
    <property type="term" value="F:homoserine transmembrane transporter activity"/>
    <property type="evidence" value="ECO:0007669"/>
    <property type="project" value="TreeGrafter"/>
</dbReference>
<accession>A0A1X1EH22</accession>
<evidence type="ECO:0000256" key="4">
    <source>
        <dbReference type="ARBA" id="ARBA00022692"/>
    </source>
</evidence>
<keyword evidence="9" id="KW-1185">Reference proteome</keyword>
<dbReference type="GO" id="GO:0005886">
    <property type="term" value="C:plasma membrane"/>
    <property type="evidence" value="ECO:0007669"/>
    <property type="project" value="UniProtKB-SubCell"/>
</dbReference>
<keyword evidence="6 7" id="KW-0472">Membrane</keyword>
<feature type="transmembrane region" description="Helical" evidence="7">
    <location>
        <begin position="49"/>
        <end position="67"/>
    </location>
</feature>
<evidence type="ECO:0000256" key="5">
    <source>
        <dbReference type="ARBA" id="ARBA00022989"/>
    </source>
</evidence>
<protein>
    <submittedName>
        <fullName evidence="8">Lysine transporter LysE</fullName>
    </submittedName>
</protein>
<feature type="transmembrane region" description="Helical" evidence="7">
    <location>
        <begin position="74"/>
        <end position="91"/>
    </location>
</feature>
<evidence type="ECO:0000256" key="7">
    <source>
        <dbReference type="SAM" id="Phobius"/>
    </source>
</evidence>
<feature type="transmembrane region" description="Helical" evidence="7">
    <location>
        <begin position="143"/>
        <end position="165"/>
    </location>
</feature>
<evidence type="ECO:0000313" key="8">
    <source>
        <dbReference type="EMBL" id="ORM88258.1"/>
    </source>
</evidence>
<feature type="transmembrane region" description="Helical" evidence="7">
    <location>
        <begin position="177"/>
        <end position="198"/>
    </location>
</feature>
<keyword evidence="4 7" id="KW-0812">Transmembrane</keyword>
<organism evidence="8 9">
    <name type="scientific">Pantoea cypripedii</name>
    <name type="common">Pectobacterium cypripedii</name>
    <name type="synonym">Erwinia cypripedii</name>
    <dbReference type="NCBI Taxonomy" id="55209"/>
    <lineage>
        <taxon>Bacteria</taxon>
        <taxon>Pseudomonadati</taxon>
        <taxon>Pseudomonadota</taxon>
        <taxon>Gammaproteobacteria</taxon>
        <taxon>Enterobacterales</taxon>
        <taxon>Erwiniaceae</taxon>
        <taxon>Pantoea</taxon>
    </lineage>
</organism>
<dbReference type="Pfam" id="PF01810">
    <property type="entry name" value="LysE"/>
    <property type="match status" value="1"/>
</dbReference>
<evidence type="ECO:0000313" key="9">
    <source>
        <dbReference type="Proteomes" id="UP000193749"/>
    </source>
</evidence>
<evidence type="ECO:0000256" key="6">
    <source>
        <dbReference type="ARBA" id="ARBA00023136"/>
    </source>
</evidence>
<name>A0A1X1EH22_PANCY</name>
<comment type="caution">
    <text evidence="8">The sequence shown here is derived from an EMBL/GenBank/DDBJ whole genome shotgun (WGS) entry which is preliminary data.</text>
</comment>
<dbReference type="PANTHER" id="PTHR30086">
    <property type="entry name" value="ARGININE EXPORTER PROTEIN ARGO"/>
    <property type="match status" value="1"/>
</dbReference>